<keyword evidence="4" id="KW-0862">Zinc</keyword>
<keyword evidence="4" id="KW-0406">Ion transport</keyword>
<evidence type="ECO:0000256" key="1">
    <source>
        <dbReference type="ARBA" id="ARBA00004141"/>
    </source>
</evidence>
<evidence type="ECO:0000313" key="9">
    <source>
        <dbReference type="EMBL" id="CAL1241439.1"/>
    </source>
</evidence>
<dbReference type="RefSeq" id="WP_348757958.1">
    <property type="nucleotide sequence ID" value="NZ_OZ026884.1"/>
</dbReference>
<evidence type="ECO:0000256" key="6">
    <source>
        <dbReference type="ARBA" id="ARBA00023136"/>
    </source>
</evidence>
<evidence type="ECO:0000259" key="8">
    <source>
        <dbReference type="Pfam" id="PF01545"/>
    </source>
</evidence>
<dbReference type="InterPro" id="IPR027469">
    <property type="entry name" value="Cation_efflux_TMD_sf"/>
</dbReference>
<dbReference type="InterPro" id="IPR002524">
    <property type="entry name" value="Cation_efflux"/>
</dbReference>
<reference evidence="9 10" key="1">
    <citation type="submission" date="2024-04" db="EMBL/GenBank/DDBJ databases">
        <authorList>
            <person name="Cremers G."/>
        </authorList>
    </citation>
    <scope>NUCLEOTIDE SEQUENCE [LARGE SCALE GENOMIC DNA]</scope>
    <source>
        <strain evidence="9">MeCH1-AG</strain>
    </source>
</reference>
<evidence type="ECO:0000256" key="3">
    <source>
        <dbReference type="ARBA" id="ARBA00022692"/>
    </source>
</evidence>
<dbReference type="Gene3D" id="1.20.1510.10">
    <property type="entry name" value="Cation efflux protein transmembrane domain"/>
    <property type="match status" value="1"/>
</dbReference>
<proteinExistence type="predicted"/>
<dbReference type="PANTHER" id="PTHR13414:SF9">
    <property type="entry name" value="PROTON-COUPLED ZINC ANTIPORTER SLC30A9, MITOCHONDRIAL"/>
    <property type="match status" value="1"/>
</dbReference>
<accession>A0ABP1CAZ8</accession>
<evidence type="ECO:0000256" key="2">
    <source>
        <dbReference type="ARBA" id="ARBA00022448"/>
    </source>
</evidence>
<dbReference type="SUPFAM" id="SSF161111">
    <property type="entry name" value="Cation efflux protein transmembrane domain-like"/>
    <property type="match status" value="1"/>
</dbReference>
<dbReference type="InterPro" id="IPR036837">
    <property type="entry name" value="Cation_efflux_CTD_sf"/>
</dbReference>
<evidence type="ECO:0000256" key="4">
    <source>
        <dbReference type="ARBA" id="ARBA00022906"/>
    </source>
</evidence>
<gene>
    <name evidence="9" type="ORF">MECH1_V1_2663</name>
</gene>
<dbReference type="Pfam" id="PF01545">
    <property type="entry name" value="Cation_efflux"/>
    <property type="match status" value="1"/>
</dbReference>
<keyword evidence="2" id="KW-0813">Transport</keyword>
<evidence type="ECO:0000256" key="5">
    <source>
        <dbReference type="ARBA" id="ARBA00022989"/>
    </source>
</evidence>
<keyword evidence="10" id="KW-1185">Reference proteome</keyword>
<keyword evidence="3 7" id="KW-0812">Transmembrane</keyword>
<name>A0ABP1CAZ8_9GAMM</name>
<feature type="transmembrane region" description="Helical" evidence="7">
    <location>
        <begin position="77"/>
        <end position="98"/>
    </location>
</feature>
<evidence type="ECO:0000313" key="10">
    <source>
        <dbReference type="Proteomes" id="UP001497493"/>
    </source>
</evidence>
<sequence>MSHSADSLKSIFFALGANAVIAGAKLFAALHTGSNALLAEAIHSFADCGNQGLLLVGLKRARRPPTPEHPLGFGKAIYFWSFIVALILFSMGGLFSIYEGWHKLEAHAGMESPWLAVGILVFSLLMEAVSLYGCLREVDKARGRKSLWRWFRETRQSELLVVLGEDLAALAGLLLALCAVLLAMYTGDPRYDAAGSIAIGVLLVVVAVAIGAEVKGLLLGQSVEPEARLAIRDYLEGREEVTGVFNLLTLQLGNDVMVAVKARMRHAAAVADLMTDINRCEAGLKAAFPEVRWVFFEPDLDD</sequence>
<evidence type="ECO:0000256" key="7">
    <source>
        <dbReference type="SAM" id="Phobius"/>
    </source>
</evidence>
<dbReference type="SUPFAM" id="SSF160240">
    <property type="entry name" value="Cation efflux protein cytoplasmic domain-like"/>
    <property type="match status" value="1"/>
</dbReference>
<feature type="transmembrane region" description="Helical" evidence="7">
    <location>
        <begin position="159"/>
        <end position="187"/>
    </location>
</feature>
<dbReference type="NCBIfam" id="TIGR01297">
    <property type="entry name" value="CDF"/>
    <property type="match status" value="1"/>
</dbReference>
<dbReference type="InterPro" id="IPR058533">
    <property type="entry name" value="Cation_efflux_TM"/>
</dbReference>
<feature type="transmembrane region" description="Helical" evidence="7">
    <location>
        <begin position="114"/>
        <end position="135"/>
    </location>
</feature>
<comment type="subcellular location">
    <subcellularLocation>
        <location evidence="1">Membrane</location>
        <topology evidence="1">Multi-pass membrane protein</topology>
    </subcellularLocation>
</comment>
<feature type="transmembrane region" description="Helical" evidence="7">
    <location>
        <begin position="193"/>
        <end position="212"/>
    </location>
</feature>
<dbReference type="InterPro" id="IPR040177">
    <property type="entry name" value="SLC30A9"/>
</dbReference>
<protein>
    <submittedName>
        <fullName evidence="9">Cation diffusion facilitator family transporter</fullName>
    </submittedName>
</protein>
<keyword evidence="6 7" id="KW-0472">Membrane</keyword>
<keyword evidence="5 7" id="KW-1133">Transmembrane helix</keyword>
<feature type="transmembrane region" description="Helical" evidence="7">
    <location>
        <begin position="12"/>
        <end position="30"/>
    </location>
</feature>
<dbReference type="EMBL" id="OZ026884">
    <property type="protein sequence ID" value="CAL1241439.1"/>
    <property type="molecule type" value="Genomic_DNA"/>
</dbReference>
<dbReference type="Proteomes" id="UP001497493">
    <property type="component" value="Chromosome"/>
</dbReference>
<keyword evidence="4" id="KW-0864">Zinc transport</keyword>
<organism evidence="9 10">
    <name type="scientific">Candidatus Methylocalor cossyra</name>
    <dbReference type="NCBI Taxonomy" id="3108543"/>
    <lineage>
        <taxon>Bacteria</taxon>
        <taxon>Pseudomonadati</taxon>
        <taxon>Pseudomonadota</taxon>
        <taxon>Gammaproteobacteria</taxon>
        <taxon>Methylococcales</taxon>
        <taxon>Methylococcaceae</taxon>
        <taxon>Candidatus Methylocalor</taxon>
    </lineage>
</organism>
<dbReference type="PANTHER" id="PTHR13414">
    <property type="entry name" value="HUEL-CATION TRANSPORTER"/>
    <property type="match status" value="1"/>
</dbReference>
<feature type="domain" description="Cation efflux protein transmembrane" evidence="8">
    <location>
        <begin position="11"/>
        <end position="214"/>
    </location>
</feature>